<evidence type="ECO:0000313" key="2">
    <source>
        <dbReference type="EMBL" id="CCK74368.1"/>
    </source>
</evidence>
<evidence type="ECO:0000256" key="1">
    <source>
        <dbReference type="SAM" id="MobiDB-lite"/>
    </source>
</evidence>
<organism evidence="2 3">
    <name type="scientific">Oleispira antarctica RB-8</name>
    <dbReference type="NCBI Taxonomy" id="698738"/>
    <lineage>
        <taxon>Bacteria</taxon>
        <taxon>Pseudomonadati</taxon>
        <taxon>Pseudomonadota</taxon>
        <taxon>Gammaproteobacteria</taxon>
        <taxon>Oceanospirillales</taxon>
        <taxon>Oceanospirillaceae</taxon>
        <taxon>Oleispira</taxon>
    </lineage>
</organism>
<accession>R4YMR0</accession>
<proteinExistence type="predicted"/>
<reference evidence="2 3" key="1">
    <citation type="journal article" date="2013" name="Nat. Commun.">
        <title>Genome sequence and functional genomic analysis of the oil-degrading bacterium Oleispira antarctica.</title>
        <authorList>
            <person name="Kube M."/>
            <person name="Chernikova T.N."/>
            <person name="Al-Ramahi Y."/>
            <person name="Beloqui A."/>
            <person name="Lopez-Cortez N."/>
            <person name="Guazzaroni M.E."/>
            <person name="Heipieper H.J."/>
            <person name="Klages S."/>
            <person name="Kotsyurbenko O.R."/>
            <person name="Langer I."/>
            <person name="Nechitaylo T.Y."/>
            <person name="Lunsdorf H."/>
            <person name="Fernandez M."/>
            <person name="Juarez S."/>
            <person name="Ciordia S."/>
            <person name="Singer A."/>
            <person name="Kagan O."/>
            <person name="Egorova O."/>
            <person name="Petit P.A."/>
            <person name="Stogios P."/>
            <person name="Kim Y."/>
            <person name="Tchigvintsev A."/>
            <person name="Flick R."/>
            <person name="Denaro R."/>
            <person name="Genovese M."/>
            <person name="Albar J.P."/>
            <person name="Reva O.N."/>
            <person name="Martinez-Gomariz M."/>
            <person name="Tran H."/>
            <person name="Ferrer M."/>
            <person name="Savchenko A."/>
            <person name="Yakunin A.F."/>
            <person name="Yakimov M.M."/>
            <person name="Golyshina O.V."/>
            <person name="Reinhardt R."/>
            <person name="Golyshin P.N."/>
        </authorList>
    </citation>
    <scope>NUCLEOTIDE SEQUENCE [LARGE SCALE GENOMIC DNA]</scope>
</reference>
<dbReference type="AlphaFoldDB" id="R4YMR0"/>
<gene>
    <name evidence="2" type="ORF">OLEAN_C01920</name>
</gene>
<dbReference type="Proteomes" id="UP000032749">
    <property type="component" value="Chromosome"/>
</dbReference>
<name>R4YMR0_OLEAN</name>
<protein>
    <submittedName>
        <fullName evidence="2">Uncharacterized protein</fullName>
    </submittedName>
</protein>
<evidence type="ECO:0000313" key="3">
    <source>
        <dbReference type="Proteomes" id="UP000032749"/>
    </source>
</evidence>
<feature type="region of interest" description="Disordered" evidence="1">
    <location>
        <begin position="1"/>
        <end position="20"/>
    </location>
</feature>
<sequence>MSDTSGNSLDNSRLNNEGQTPQTFEVMLGYAFSAQQSEQLLFSDSIDWQEYRSRLELHYQIQLH</sequence>
<dbReference type="EMBL" id="FO203512">
    <property type="protein sequence ID" value="CCK74368.1"/>
    <property type="molecule type" value="Genomic_DNA"/>
</dbReference>
<keyword evidence="3" id="KW-1185">Reference proteome</keyword>
<dbReference type="HOGENOM" id="CLU_2863406_0_0_6"/>
<dbReference type="KEGG" id="oai:OLEAN_C01920"/>